<reference evidence="3" key="5">
    <citation type="submission" date="2023-04" db="EMBL/GenBank/DDBJ databases">
        <title>Uncovering the Secrets of Slow-Growing Bacteria in Tropical Savanna Soil through Cultivation and Genomic Analysis.</title>
        <authorList>
            <person name="Goncalves O.S."/>
            <person name="Santana M.F."/>
        </authorList>
    </citation>
    <scope>NUCLEOTIDE SEQUENCE</scope>
    <source>
        <strain evidence="3">ANTI</strain>
    </source>
</reference>
<reference evidence="4" key="2">
    <citation type="submission" date="2016-05" db="EMBL/GenBank/DDBJ databases">
        <authorList>
            <person name="Zheng J."/>
            <person name="Timme R."/>
            <person name="Allard M."/>
            <person name="Strain E."/>
            <person name="Luo Y."/>
            <person name="Brown E."/>
        </authorList>
    </citation>
    <scope>NUCLEOTIDE SEQUENCE</scope>
    <source>
        <strain evidence="4">CFSAN034343</strain>
    </source>
</reference>
<dbReference type="SMART" id="SM00886">
    <property type="entry name" value="Dabb"/>
    <property type="match status" value="1"/>
</dbReference>
<proteinExistence type="predicted"/>
<evidence type="ECO:0000259" key="1">
    <source>
        <dbReference type="PROSITE" id="PS51502"/>
    </source>
</evidence>
<dbReference type="AlphaFoldDB" id="A0A074LEJ8"/>
<dbReference type="EMBL" id="LYND01000129">
    <property type="protein sequence ID" value="ODA08966.1"/>
    <property type="molecule type" value="Genomic_DNA"/>
</dbReference>
<evidence type="ECO:0000313" key="6">
    <source>
        <dbReference type="Proteomes" id="UP000094974"/>
    </source>
</evidence>
<feature type="domain" description="Stress-response A/B barrel" evidence="1">
    <location>
        <begin position="2"/>
        <end position="93"/>
    </location>
</feature>
<dbReference type="RefSeq" id="WP_013309679.1">
    <property type="nucleotide sequence ID" value="NZ_ALJV01000106.1"/>
</dbReference>
<dbReference type="KEGG" id="ppoy:RE92_03505"/>
<dbReference type="OrthoDB" id="9808130at2"/>
<dbReference type="EMBL" id="JARVWT010000001">
    <property type="protein sequence ID" value="MDH2329762.1"/>
    <property type="molecule type" value="Genomic_DNA"/>
</dbReference>
<evidence type="ECO:0000313" key="5">
    <source>
        <dbReference type="EMBL" id="URJ52593.1"/>
    </source>
</evidence>
<organism evidence="2 7">
    <name type="scientific">Paenibacillus polymyxa</name>
    <name type="common">Bacillus polymyxa</name>
    <dbReference type="NCBI Taxonomy" id="1406"/>
    <lineage>
        <taxon>Bacteria</taxon>
        <taxon>Bacillati</taxon>
        <taxon>Bacillota</taxon>
        <taxon>Bacilli</taxon>
        <taxon>Bacillales</taxon>
        <taxon>Paenibacillaceae</taxon>
        <taxon>Paenibacillus</taxon>
    </lineage>
</organism>
<evidence type="ECO:0000313" key="4">
    <source>
        <dbReference type="EMBL" id="ODA08966.1"/>
    </source>
</evidence>
<dbReference type="Pfam" id="PF07876">
    <property type="entry name" value="Dabb"/>
    <property type="match status" value="1"/>
</dbReference>
<evidence type="ECO:0000313" key="7">
    <source>
        <dbReference type="Proteomes" id="UP000650605"/>
    </source>
</evidence>
<dbReference type="EMBL" id="JAEHFQ010000003">
    <property type="protein sequence ID" value="MBM0633240.1"/>
    <property type="molecule type" value="Genomic_DNA"/>
</dbReference>
<evidence type="ECO:0000313" key="2">
    <source>
        <dbReference type="EMBL" id="MBM0633240.1"/>
    </source>
</evidence>
<dbReference type="eggNOG" id="ENOG5032YE5">
    <property type="taxonomic scope" value="Bacteria"/>
</dbReference>
<dbReference type="Gene3D" id="3.30.70.100">
    <property type="match status" value="1"/>
</dbReference>
<protein>
    <submittedName>
        <fullName evidence="2">Dabb family protein</fullName>
    </submittedName>
    <submittedName>
        <fullName evidence="4">Stress responsive protein</fullName>
    </submittedName>
</protein>
<keyword evidence="6" id="KW-1185">Reference proteome</keyword>
<accession>A0A074LEJ8</accession>
<reference evidence="2" key="3">
    <citation type="submission" date="2020-12" db="EMBL/GenBank/DDBJ databases">
        <title>Paenibacillus polymyxa LMG 27872: a double-edged sword.</title>
        <authorList>
            <person name="Langendries S."/>
            <person name="Garcia Mendez S."/>
            <person name="Beirinckx S."/>
            <person name="Viaene T."/>
            <person name="Baeyen S."/>
            <person name="Goeminne G."/>
            <person name="Willems A."/>
            <person name="Debode J."/>
            <person name="Goormachtig S."/>
        </authorList>
    </citation>
    <scope>NUCLEOTIDE SEQUENCE</scope>
    <source>
        <strain evidence="2">LMG 27872</strain>
    </source>
</reference>
<dbReference type="InterPro" id="IPR011008">
    <property type="entry name" value="Dimeric_a/b-barrel"/>
</dbReference>
<dbReference type="EMBL" id="CP097770">
    <property type="protein sequence ID" value="URJ52593.1"/>
    <property type="molecule type" value="Genomic_DNA"/>
</dbReference>
<dbReference type="PROSITE" id="PS51502">
    <property type="entry name" value="S_R_A_B_BARREL"/>
    <property type="match status" value="1"/>
</dbReference>
<dbReference type="Proteomes" id="UP000094974">
    <property type="component" value="Unassembled WGS sequence"/>
</dbReference>
<sequence length="95" mass="10887">MIKHIVLFKLKDRSPESIEHTASILRSMNGKIKELLSLEVGTDVIRSERSYDISLTAVVETLEDLQTYQVHPVHQEIIVHMNEVKDVSIAVDYEI</sequence>
<dbReference type="PANTHER" id="PTHR37832">
    <property type="entry name" value="BLL2683 PROTEIN"/>
    <property type="match status" value="1"/>
</dbReference>
<dbReference type="InterPro" id="IPR013097">
    <property type="entry name" value="Dabb"/>
</dbReference>
<dbReference type="Proteomes" id="UP001055784">
    <property type="component" value="Chromosome"/>
</dbReference>
<reference evidence="6" key="1">
    <citation type="submission" date="2016-05" db="EMBL/GenBank/DDBJ databases">
        <title>Whole genome shotgun sequencing of cultured foodborne pathogen.</title>
        <authorList>
            <person name="Zheng J."/>
            <person name="Timme R."/>
            <person name="Allard M."/>
            <person name="Strain E."/>
            <person name="Luo Y."/>
            <person name="Brown E."/>
        </authorList>
    </citation>
    <scope>NUCLEOTIDE SEQUENCE [LARGE SCALE GENOMIC DNA]</scope>
    <source>
        <strain evidence="6">CFSAN034343</strain>
    </source>
</reference>
<dbReference type="Proteomes" id="UP000650605">
    <property type="component" value="Unassembled WGS sequence"/>
</dbReference>
<name>A0A074LEJ8_PAEPO</name>
<gene>
    <name evidence="4" type="ORF">A7312_06095</name>
    <name evidence="2" type="ORF">JDW19_08860</name>
    <name evidence="5" type="ORF">MF626_002117</name>
    <name evidence="3" type="ORF">QDS18_02670</name>
</gene>
<evidence type="ECO:0000313" key="3">
    <source>
        <dbReference type="EMBL" id="MDH2329762.1"/>
    </source>
</evidence>
<dbReference type="SUPFAM" id="SSF54909">
    <property type="entry name" value="Dimeric alpha+beta barrel"/>
    <property type="match status" value="1"/>
</dbReference>
<dbReference type="PANTHER" id="PTHR37832:SF1">
    <property type="entry name" value="STRESS-RESPONSE A_B BARREL DOMAIN-CONTAINING PROTEIN"/>
    <property type="match status" value="1"/>
</dbReference>
<dbReference type="OMA" id="ARHQVDY"/>
<reference evidence="5" key="4">
    <citation type="submission" date="2022-11" db="EMBL/GenBank/DDBJ databases">
        <authorList>
            <person name="Vasilchenko N.G."/>
            <person name="Prazdnova E.V."/>
            <person name="Gorovtsov A.V."/>
            <person name="Chistyakov V.A."/>
            <person name="Pak M.L."/>
        </authorList>
    </citation>
    <scope>NUCLEOTIDE SEQUENCE</scope>
    <source>
        <strain evidence="5">R 4.5</strain>
    </source>
</reference>
<dbReference type="Proteomes" id="UP001229409">
    <property type="component" value="Unassembled WGS sequence"/>
</dbReference>